<dbReference type="AlphaFoldDB" id="S7W7U4"/>
<dbReference type="STRING" id="1358809.S7W7U4"/>
<dbReference type="InParanoid" id="S7W7U4"/>
<reference evidence="3" key="1">
    <citation type="journal article" date="2013" name="PLoS Genet.">
        <title>The genome of Spraguea lophii and the basis of host-microsporidian interactions.</title>
        <authorList>
            <person name="Campbell S.E."/>
            <person name="Williams T.A."/>
            <person name="Yousuf A."/>
            <person name="Soanes D.M."/>
            <person name="Paszkiewicz K.H."/>
            <person name="Williams B.A.P."/>
        </authorList>
    </citation>
    <scope>NUCLEOTIDE SEQUENCE [LARGE SCALE GENOMIC DNA]</scope>
    <source>
        <strain evidence="3">42_110</strain>
    </source>
</reference>
<evidence type="ECO:0000313" key="3">
    <source>
        <dbReference type="Proteomes" id="UP000014978"/>
    </source>
</evidence>
<keyword evidence="3" id="KW-1185">Reference proteome</keyword>
<evidence type="ECO:0000256" key="1">
    <source>
        <dbReference type="SAM" id="Phobius"/>
    </source>
</evidence>
<dbReference type="VEuPathDB" id="MicrosporidiaDB:SLOPH_1379"/>
<sequence>FHEQQFKIKYFVDMLKYKNVQIPMQVIENGIIEFYSAIITKSGIILAFLMNNPFGIKQDTLVNRTLGQIFMAIHIVHKDLINLSLQLDFISIRLSFYIIRTFYRLIVVLLVDLIDIFRNRNYNILKNRYDSVEYDLDTVILASIVFSVACFVYYNIFLYYFYFLGIIFIL</sequence>
<name>S7W7U4_SPRLO</name>
<dbReference type="GO" id="GO:0005783">
    <property type="term" value="C:endoplasmic reticulum"/>
    <property type="evidence" value="ECO:0007669"/>
    <property type="project" value="TreeGrafter"/>
</dbReference>
<evidence type="ECO:0000313" key="2">
    <source>
        <dbReference type="EMBL" id="EPR77782.1"/>
    </source>
</evidence>
<feature type="transmembrane region" description="Helical" evidence="1">
    <location>
        <begin position="31"/>
        <end position="49"/>
    </location>
</feature>
<gene>
    <name evidence="2" type="ORF">SLOPH_1379</name>
</gene>
<dbReference type="PANTHER" id="PTHR21329:SF3">
    <property type="entry name" value="PHOSPHATIDYLINOSITOL N-ACETYLGLUCOSAMINYLTRANSFERASE SUBUNIT Q"/>
    <property type="match status" value="1"/>
</dbReference>
<feature type="non-terminal residue" evidence="2">
    <location>
        <position position="1"/>
    </location>
</feature>
<accession>S7W7U4</accession>
<dbReference type="EMBL" id="ATCN01001286">
    <property type="protein sequence ID" value="EPR77782.1"/>
    <property type="molecule type" value="Genomic_DNA"/>
</dbReference>
<comment type="caution">
    <text evidence="2">The sequence shown here is derived from an EMBL/GenBank/DDBJ whole genome shotgun (WGS) entry which is preliminary data.</text>
</comment>
<keyword evidence="1" id="KW-0812">Transmembrane</keyword>
<organism evidence="2 3">
    <name type="scientific">Spraguea lophii (strain 42_110)</name>
    <name type="common">Microsporidian parasite</name>
    <dbReference type="NCBI Taxonomy" id="1358809"/>
    <lineage>
        <taxon>Eukaryota</taxon>
        <taxon>Fungi</taxon>
        <taxon>Fungi incertae sedis</taxon>
        <taxon>Microsporidia</taxon>
        <taxon>Spragueidae</taxon>
        <taxon>Spraguea</taxon>
    </lineage>
</organism>
<dbReference type="GO" id="GO:0016020">
    <property type="term" value="C:membrane"/>
    <property type="evidence" value="ECO:0007669"/>
    <property type="project" value="InterPro"/>
</dbReference>
<dbReference type="Pfam" id="PF05024">
    <property type="entry name" value="Gpi1"/>
    <property type="match status" value="1"/>
</dbReference>
<dbReference type="HOGENOM" id="CLU_1574523_0_0_1"/>
<feature type="transmembrane region" description="Helical" evidence="1">
    <location>
        <begin position="138"/>
        <end position="162"/>
    </location>
</feature>
<dbReference type="Proteomes" id="UP000014978">
    <property type="component" value="Unassembled WGS sequence"/>
</dbReference>
<feature type="transmembrane region" description="Helical" evidence="1">
    <location>
        <begin position="97"/>
        <end position="117"/>
    </location>
</feature>
<dbReference type="GO" id="GO:0006506">
    <property type="term" value="P:GPI anchor biosynthetic process"/>
    <property type="evidence" value="ECO:0007669"/>
    <property type="project" value="InterPro"/>
</dbReference>
<protein>
    <submittedName>
        <fullName evidence="2">N-acetylglucosaminyl transferase component</fullName>
    </submittedName>
</protein>
<dbReference type="GO" id="GO:0016740">
    <property type="term" value="F:transferase activity"/>
    <property type="evidence" value="ECO:0007669"/>
    <property type="project" value="UniProtKB-KW"/>
</dbReference>
<dbReference type="PANTHER" id="PTHR21329">
    <property type="entry name" value="PHOSPHATIDYLINOSITOL N-ACETYLGLUCOSAMINYLTRANSFERASE SUBUNIT Q-RELATED"/>
    <property type="match status" value="1"/>
</dbReference>
<proteinExistence type="predicted"/>
<keyword evidence="2" id="KW-0808">Transferase</keyword>
<feature type="non-terminal residue" evidence="2">
    <location>
        <position position="170"/>
    </location>
</feature>
<keyword evidence="1" id="KW-0472">Membrane</keyword>
<dbReference type="InterPro" id="IPR007720">
    <property type="entry name" value="PigQ/GPI1"/>
</dbReference>
<dbReference type="OrthoDB" id="2195292at2759"/>
<keyword evidence="1" id="KW-1133">Transmembrane helix</keyword>